<proteinExistence type="predicted"/>
<name>E8UWI3_THEBF</name>
<gene>
    <name evidence="1" type="ordered locus">Thebr_0668</name>
</gene>
<organism evidence="1 2">
    <name type="scientific">Thermoanaerobacter brockii subsp. finnii (strain ATCC 43586 / DSM 3389 / AKO-1)</name>
    <name type="common">Thermoanaerobacter finnii</name>
    <dbReference type="NCBI Taxonomy" id="509193"/>
    <lineage>
        <taxon>Bacteria</taxon>
        <taxon>Bacillati</taxon>
        <taxon>Bacillota</taxon>
        <taxon>Clostridia</taxon>
        <taxon>Thermoanaerobacterales</taxon>
        <taxon>Thermoanaerobacteraceae</taxon>
        <taxon>Thermoanaerobacter</taxon>
    </lineage>
</organism>
<keyword evidence="2" id="KW-1185">Reference proteome</keyword>
<dbReference type="Pfam" id="PF08901">
    <property type="entry name" value="DUF1847"/>
    <property type="match status" value="1"/>
</dbReference>
<sequence length="224" mass="25224">MQKGEGYGIIFLINIVYSIQEVNKMKAIYTCGICPKKPCAKGEANFPKNCPTVERRDIVEQSVAIYKQDEMVHKIMNFANTLPKKKNGELRSRTEEIIEFIKQMGFKTIGVAFCYSTSKEAKQFVKLLEQYDLKIVPVCCKVGSIDIEDIDIQKDKEGFVATCNPITQAEIMNQENTELNVVIGLCVGHDILFNKYSKGLVTTLVAKDRKYAHCPVKGLEAVKV</sequence>
<protein>
    <recommendedName>
        <fullName evidence="3">Metal-binding protein</fullName>
    </recommendedName>
</protein>
<evidence type="ECO:0000313" key="2">
    <source>
        <dbReference type="Proteomes" id="UP000002062"/>
    </source>
</evidence>
<reference evidence="1 2" key="1">
    <citation type="submission" date="2011-01" db="EMBL/GenBank/DDBJ databases">
        <title>Complete sequence of Thermoanaerobacter brockii finnii Ako-1.</title>
        <authorList>
            <consortium name="US DOE Joint Genome Institute"/>
            <person name="Lucas S."/>
            <person name="Copeland A."/>
            <person name="Lapidus A."/>
            <person name="Cheng J.-F."/>
            <person name="Goodwin L."/>
            <person name="Pitluck S."/>
            <person name="Chertkov O."/>
            <person name="Munk C."/>
            <person name="Detter J.C."/>
            <person name="Han C."/>
            <person name="Tapia R."/>
            <person name="Land M."/>
            <person name="Hauser L."/>
            <person name="Kyrpides N."/>
            <person name="Ivanova N."/>
            <person name="Mikhailova N."/>
            <person name="Pagani I."/>
            <person name="Hemme C.L."/>
            <person name="Woyke T."/>
        </authorList>
    </citation>
    <scope>NUCLEOTIDE SEQUENCE [LARGE SCALE GENOMIC DNA]</scope>
    <source>
        <strain evidence="2">ATCC 43586 / DSM 3389 / AKO-1</strain>
    </source>
</reference>
<evidence type="ECO:0000313" key="1">
    <source>
        <dbReference type="EMBL" id="ADV79265.1"/>
    </source>
</evidence>
<dbReference type="EMBL" id="CP002466">
    <property type="protein sequence ID" value="ADV79265.1"/>
    <property type="molecule type" value="Genomic_DNA"/>
</dbReference>
<accession>E8UWI3</accession>
<dbReference type="AlphaFoldDB" id="E8UWI3"/>
<evidence type="ECO:0008006" key="3">
    <source>
        <dbReference type="Google" id="ProtNLM"/>
    </source>
</evidence>
<dbReference type="InterPro" id="IPR014997">
    <property type="entry name" value="DUF1847"/>
</dbReference>
<dbReference type="Proteomes" id="UP000002062">
    <property type="component" value="Chromosome"/>
</dbReference>
<dbReference type="HOGENOM" id="CLU_091350_1_0_9"/>
<dbReference type="KEGG" id="tbo:Thebr_0668"/>